<reference evidence="5" key="1">
    <citation type="journal article" date="2019" name="Int. J. Syst. Evol. Microbiol.">
        <title>The Global Catalogue of Microorganisms (GCM) 10K type strain sequencing project: providing services to taxonomists for standard genome sequencing and annotation.</title>
        <authorList>
            <consortium name="The Broad Institute Genomics Platform"/>
            <consortium name="The Broad Institute Genome Sequencing Center for Infectious Disease"/>
            <person name="Wu L."/>
            <person name="Ma J."/>
        </authorList>
    </citation>
    <scope>NUCLEOTIDE SEQUENCE [LARGE SCALE GENOMIC DNA]</scope>
    <source>
        <strain evidence="5">JCM 16001</strain>
    </source>
</reference>
<dbReference type="InterPro" id="IPR008984">
    <property type="entry name" value="SMAD_FHA_dom_sf"/>
</dbReference>
<dbReference type="Pfam" id="PF00498">
    <property type="entry name" value="FHA"/>
    <property type="match status" value="1"/>
</dbReference>
<dbReference type="InterPro" id="IPR000253">
    <property type="entry name" value="FHA_dom"/>
</dbReference>
<evidence type="ECO:0000256" key="2">
    <source>
        <dbReference type="SAM" id="MobiDB-lite"/>
    </source>
</evidence>
<feature type="region of interest" description="Disordered" evidence="2">
    <location>
        <begin position="149"/>
        <end position="196"/>
    </location>
</feature>
<keyword evidence="1" id="KW-0597">Phosphoprotein</keyword>
<gene>
    <name evidence="4" type="ORF">GCM10009830_29670</name>
</gene>
<dbReference type="Gene3D" id="2.60.200.20">
    <property type="match status" value="1"/>
</dbReference>
<evidence type="ECO:0000256" key="1">
    <source>
        <dbReference type="ARBA" id="ARBA00022553"/>
    </source>
</evidence>
<sequence length="266" mass="28097">MTVTCPSCAHESADTEWCDNCGRPLTGGDPALPLHATGPILPPPRCPACAERQLGRFCQACGYDFAGDAGPTPISGHTTLAPDAAPALDADADRDPADAGQDPDRDPAARDQAAPDPDPARPQDPAPPAPDSGFEVLVSADREFYDRLAAHPGGDSLPFPPYAPDRRIPLRGDHVRIGRGSRDGGDRPEVDLSSPPADIGVSHLHAVLMRTSDGWSIVDLGSYNGTRLGGRRLEANVPVPLPEGTVLHLGAWTAIRLRRTGKDDQR</sequence>
<dbReference type="SUPFAM" id="SSF49879">
    <property type="entry name" value="SMAD/FHA domain"/>
    <property type="match status" value="1"/>
</dbReference>
<dbReference type="PANTHER" id="PTHR23308">
    <property type="entry name" value="NUCLEAR INHIBITOR OF PROTEIN PHOSPHATASE-1"/>
    <property type="match status" value="1"/>
</dbReference>
<dbReference type="SMART" id="SM00240">
    <property type="entry name" value="FHA"/>
    <property type="match status" value="1"/>
</dbReference>
<dbReference type="PROSITE" id="PS50006">
    <property type="entry name" value="FHA_DOMAIN"/>
    <property type="match status" value="1"/>
</dbReference>
<feature type="compositionally biased region" description="Basic and acidic residues" evidence="2">
    <location>
        <begin position="91"/>
        <end position="109"/>
    </location>
</feature>
<feature type="domain" description="FHA" evidence="3">
    <location>
        <begin position="175"/>
        <end position="233"/>
    </location>
</feature>
<evidence type="ECO:0000313" key="5">
    <source>
        <dbReference type="Proteomes" id="UP001499851"/>
    </source>
</evidence>
<keyword evidence="5" id="KW-1185">Reference proteome</keyword>
<name>A0ABP4T1A2_9ACTN</name>
<organism evidence="4 5">
    <name type="scientific">Glycomyces endophyticus</name>
    <dbReference type="NCBI Taxonomy" id="480996"/>
    <lineage>
        <taxon>Bacteria</taxon>
        <taxon>Bacillati</taxon>
        <taxon>Actinomycetota</taxon>
        <taxon>Actinomycetes</taxon>
        <taxon>Glycomycetales</taxon>
        <taxon>Glycomycetaceae</taxon>
        <taxon>Glycomyces</taxon>
    </lineage>
</organism>
<evidence type="ECO:0000313" key="4">
    <source>
        <dbReference type="EMBL" id="GAA1680687.1"/>
    </source>
</evidence>
<dbReference type="CDD" id="cd00060">
    <property type="entry name" value="FHA"/>
    <property type="match status" value="1"/>
</dbReference>
<feature type="region of interest" description="Disordered" evidence="2">
    <location>
        <begin position="87"/>
        <end position="134"/>
    </location>
</feature>
<dbReference type="InterPro" id="IPR050923">
    <property type="entry name" value="Cell_Proc_Reg/RNA_Proc"/>
</dbReference>
<comment type="caution">
    <text evidence="4">The sequence shown here is derived from an EMBL/GenBank/DDBJ whole genome shotgun (WGS) entry which is preliminary data.</text>
</comment>
<accession>A0ABP4T1A2</accession>
<proteinExistence type="predicted"/>
<dbReference type="Proteomes" id="UP001499851">
    <property type="component" value="Unassembled WGS sequence"/>
</dbReference>
<dbReference type="EMBL" id="BAAAQF010000010">
    <property type="protein sequence ID" value="GAA1680687.1"/>
    <property type="molecule type" value="Genomic_DNA"/>
</dbReference>
<protein>
    <recommendedName>
        <fullName evidence="3">FHA domain-containing protein</fullName>
    </recommendedName>
</protein>
<feature type="compositionally biased region" description="Pro residues" evidence="2">
    <location>
        <begin position="116"/>
        <end position="130"/>
    </location>
</feature>
<evidence type="ECO:0000259" key="3">
    <source>
        <dbReference type="PROSITE" id="PS50006"/>
    </source>
</evidence>
<dbReference type="RefSeq" id="WP_344487671.1">
    <property type="nucleotide sequence ID" value="NZ_BAAAQF010000010.1"/>
</dbReference>
<feature type="compositionally biased region" description="Basic and acidic residues" evidence="2">
    <location>
        <begin position="164"/>
        <end position="190"/>
    </location>
</feature>